<dbReference type="PANTHER" id="PTHR42919:SF8">
    <property type="entry name" value="N-ALPHA-ACETYLTRANSFERASE 50"/>
    <property type="match status" value="1"/>
</dbReference>
<evidence type="ECO:0000259" key="3">
    <source>
        <dbReference type="PROSITE" id="PS51186"/>
    </source>
</evidence>
<dbReference type="Gene3D" id="3.40.630.30">
    <property type="match status" value="1"/>
</dbReference>
<keyword evidence="5" id="KW-1185">Reference proteome</keyword>
<sequence>MIIRKYEPKDEKGWVRCRVLSFLDSAYFDNVLKEKEKYENNSIELVAVEEGNIVGLIDIELESDIGQVCSNDQFLSGMIWHIAVHPDYRKQGIASKLLDKAEELSKQHGIERIEAWTRDDEFVRNWYIKHNFIERDSYLHVYMEGGNEIKDAITPEIPKLYPIQAFAHYVGEEKEKIKEQFKRVHECMMFDKQL</sequence>
<dbReference type="Proteomes" id="UP001235840">
    <property type="component" value="Unassembled WGS sequence"/>
</dbReference>
<dbReference type="PROSITE" id="PS51186">
    <property type="entry name" value="GNAT"/>
    <property type="match status" value="1"/>
</dbReference>
<gene>
    <name evidence="4" type="ORF">J2S11_001658</name>
</gene>
<dbReference type="InterPro" id="IPR051556">
    <property type="entry name" value="N-term/lysine_N-AcTrnsfr"/>
</dbReference>
<reference evidence="4 5" key="1">
    <citation type="submission" date="2023-07" db="EMBL/GenBank/DDBJ databases">
        <title>Genomic Encyclopedia of Type Strains, Phase IV (KMG-IV): sequencing the most valuable type-strain genomes for metagenomic binning, comparative biology and taxonomic classification.</title>
        <authorList>
            <person name="Goeker M."/>
        </authorList>
    </citation>
    <scope>NUCLEOTIDE SEQUENCE [LARGE SCALE GENOMIC DNA]</scope>
    <source>
        <strain evidence="4 5">DSM 12751</strain>
    </source>
</reference>
<name>A0ABT9VXN6_9BACI</name>
<dbReference type="PANTHER" id="PTHR42919">
    <property type="entry name" value="N-ALPHA-ACETYLTRANSFERASE"/>
    <property type="match status" value="1"/>
</dbReference>
<dbReference type="CDD" id="cd04301">
    <property type="entry name" value="NAT_SF"/>
    <property type="match status" value="1"/>
</dbReference>
<comment type="caution">
    <text evidence="4">The sequence shown here is derived from an EMBL/GenBank/DDBJ whole genome shotgun (WGS) entry which is preliminary data.</text>
</comment>
<evidence type="ECO:0000256" key="2">
    <source>
        <dbReference type="ARBA" id="ARBA00023315"/>
    </source>
</evidence>
<accession>A0ABT9VXN6</accession>
<keyword evidence="2" id="KW-0012">Acyltransferase</keyword>
<proteinExistence type="predicted"/>
<evidence type="ECO:0000313" key="5">
    <source>
        <dbReference type="Proteomes" id="UP001235840"/>
    </source>
</evidence>
<dbReference type="Pfam" id="PF00583">
    <property type="entry name" value="Acetyltransf_1"/>
    <property type="match status" value="1"/>
</dbReference>
<dbReference type="SUPFAM" id="SSF55729">
    <property type="entry name" value="Acyl-CoA N-acyltransferases (Nat)"/>
    <property type="match status" value="1"/>
</dbReference>
<keyword evidence="1" id="KW-0808">Transferase</keyword>
<dbReference type="InterPro" id="IPR016181">
    <property type="entry name" value="Acyl_CoA_acyltransferase"/>
</dbReference>
<dbReference type="RefSeq" id="WP_307393230.1">
    <property type="nucleotide sequence ID" value="NZ_BAAADK010000011.1"/>
</dbReference>
<evidence type="ECO:0000256" key="1">
    <source>
        <dbReference type="ARBA" id="ARBA00022679"/>
    </source>
</evidence>
<protein>
    <submittedName>
        <fullName evidence="4">Ribosomal protein S18 acetylase RimI-like enzyme</fullName>
    </submittedName>
</protein>
<feature type="domain" description="N-acetyltransferase" evidence="3">
    <location>
        <begin position="1"/>
        <end position="156"/>
    </location>
</feature>
<organism evidence="4 5">
    <name type="scientific">Caldalkalibacillus horti</name>
    <dbReference type="NCBI Taxonomy" id="77523"/>
    <lineage>
        <taxon>Bacteria</taxon>
        <taxon>Bacillati</taxon>
        <taxon>Bacillota</taxon>
        <taxon>Bacilli</taxon>
        <taxon>Bacillales</taxon>
        <taxon>Bacillaceae</taxon>
        <taxon>Caldalkalibacillus</taxon>
    </lineage>
</organism>
<dbReference type="InterPro" id="IPR000182">
    <property type="entry name" value="GNAT_dom"/>
</dbReference>
<evidence type="ECO:0000313" key="4">
    <source>
        <dbReference type="EMBL" id="MDQ0165757.1"/>
    </source>
</evidence>
<dbReference type="EMBL" id="JAUSTY010000005">
    <property type="protein sequence ID" value="MDQ0165757.1"/>
    <property type="molecule type" value="Genomic_DNA"/>
</dbReference>